<evidence type="ECO:0000313" key="1">
    <source>
        <dbReference type="EMBL" id="CAG8519721.1"/>
    </source>
</evidence>
<sequence>DVYDYSKSSDKDKNEDNEDYEIKILLSRNMKKDNFKVKVLNGMKNMLKVCQ</sequence>
<keyword evidence="2" id="KW-1185">Reference proteome</keyword>
<evidence type="ECO:0000313" key="2">
    <source>
        <dbReference type="Proteomes" id="UP000789375"/>
    </source>
</evidence>
<reference evidence="1" key="1">
    <citation type="submission" date="2021-06" db="EMBL/GenBank/DDBJ databases">
        <authorList>
            <person name="Kallberg Y."/>
            <person name="Tangrot J."/>
            <person name="Rosling A."/>
        </authorList>
    </citation>
    <scope>NUCLEOTIDE SEQUENCE</scope>
    <source>
        <strain evidence="1">87-6 pot B 2015</strain>
    </source>
</reference>
<accession>A0A9N9A7T8</accession>
<dbReference type="Proteomes" id="UP000789375">
    <property type="component" value="Unassembled WGS sequence"/>
</dbReference>
<proteinExistence type="predicted"/>
<feature type="non-terminal residue" evidence="1">
    <location>
        <position position="51"/>
    </location>
</feature>
<protein>
    <submittedName>
        <fullName evidence="1">10395_t:CDS:1</fullName>
    </submittedName>
</protein>
<name>A0A9N9A7T8_FUNMO</name>
<organism evidence="1 2">
    <name type="scientific">Funneliformis mosseae</name>
    <name type="common">Endomycorrhizal fungus</name>
    <name type="synonym">Glomus mosseae</name>
    <dbReference type="NCBI Taxonomy" id="27381"/>
    <lineage>
        <taxon>Eukaryota</taxon>
        <taxon>Fungi</taxon>
        <taxon>Fungi incertae sedis</taxon>
        <taxon>Mucoromycota</taxon>
        <taxon>Glomeromycotina</taxon>
        <taxon>Glomeromycetes</taxon>
        <taxon>Glomerales</taxon>
        <taxon>Glomeraceae</taxon>
        <taxon>Funneliformis</taxon>
    </lineage>
</organism>
<dbReference type="AlphaFoldDB" id="A0A9N9A7T8"/>
<comment type="caution">
    <text evidence="1">The sequence shown here is derived from an EMBL/GenBank/DDBJ whole genome shotgun (WGS) entry which is preliminary data.</text>
</comment>
<dbReference type="EMBL" id="CAJVPP010000889">
    <property type="protein sequence ID" value="CAG8519721.1"/>
    <property type="molecule type" value="Genomic_DNA"/>
</dbReference>
<gene>
    <name evidence="1" type="ORF">FMOSSE_LOCUS4968</name>
</gene>